<dbReference type="RefSeq" id="WP_344339658.1">
    <property type="nucleotide sequence ID" value="NZ_BAAAQT010000001.1"/>
</dbReference>
<dbReference type="PANTHER" id="PTHR43335:SF4">
    <property type="entry name" value="ABC TRANSPORTER, ATP-BINDING PROTEIN"/>
    <property type="match status" value="1"/>
</dbReference>
<dbReference type="PANTHER" id="PTHR43335">
    <property type="entry name" value="ABC TRANSPORTER, ATP-BINDING PROTEIN"/>
    <property type="match status" value="1"/>
</dbReference>
<comment type="similarity">
    <text evidence="1">Belongs to the ABC transporter superfamily.</text>
</comment>
<dbReference type="InterPro" id="IPR003439">
    <property type="entry name" value="ABC_transporter-like_ATP-bd"/>
</dbReference>
<feature type="domain" description="ABC transporter" evidence="3">
    <location>
        <begin position="17"/>
        <end position="146"/>
    </location>
</feature>
<dbReference type="Gene3D" id="3.40.50.300">
    <property type="entry name" value="P-loop containing nucleotide triphosphate hydrolases"/>
    <property type="match status" value="1"/>
</dbReference>
<dbReference type="SUPFAM" id="SSF52540">
    <property type="entry name" value="P-loop containing nucleoside triphosphate hydrolases"/>
    <property type="match status" value="1"/>
</dbReference>
<dbReference type="InterPro" id="IPR027417">
    <property type="entry name" value="P-loop_NTPase"/>
</dbReference>
<dbReference type="Proteomes" id="UP001501599">
    <property type="component" value="Unassembled WGS sequence"/>
</dbReference>
<evidence type="ECO:0000256" key="2">
    <source>
        <dbReference type="ARBA" id="ARBA00022448"/>
    </source>
</evidence>
<evidence type="ECO:0000313" key="4">
    <source>
        <dbReference type="EMBL" id="GAA2171039.1"/>
    </source>
</evidence>
<protein>
    <recommendedName>
        <fullName evidence="3">ABC transporter domain-containing protein</fullName>
    </recommendedName>
</protein>
<dbReference type="Pfam" id="PF00005">
    <property type="entry name" value="ABC_tran"/>
    <property type="match status" value="1"/>
</dbReference>
<dbReference type="EMBL" id="BAAAQT010000001">
    <property type="protein sequence ID" value="GAA2171039.1"/>
    <property type="molecule type" value="Genomic_DNA"/>
</dbReference>
<reference evidence="5" key="1">
    <citation type="journal article" date="2019" name="Int. J. Syst. Evol. Microbiol.">
        <title>The Global Catalogue of Microorganisms (GCM) 10K type strain sequencing project: providing services to taxonomists for standard genome sequencing and annotation.</title>
        <authorList>
            <consortium name="The Broad Institute Genomics Platform"/>
            <consortium name="The Broad Institute Genome Sequencing Center for Infectious Disease"/>
            <person name="Wu L."/>
            <person name="Ma J."/>
        </authorList>
    </citation>
    <scope>NUCLEOTIDE SEQUENCE [LARGE SCALE GENOMIC DNA]</scope>
    <source>
        <strain evidence="5">JCM 16026</strain>
    </source>
</reference>
<accession>A0ABP5MBT9</accession>
<evidence type="ECO:0000259" key="3">
    <source>
        <dbReference type="Pfam" id="PF00005"/>
    </source>
</evidence>
<proteinExistence type="inferred from homology"/>
<comment type="caution">
    <text evidence="4">The sequence shown here is derived from an EMBL/GenBank/DDBJ whole genome shotgun (WGS) entry which is preliminary data.</text>
</comment>
<sequence length="151" mass="15899">MLTFEGVSRSFGAVHALSDVCFQARSGEVTGLLGPNGSGKTTALRILVALERADAGRALIDGRAFAELESPMSSAAALLDARAAHPGRKAIDHLKALALTHDIGMDRVHDVLELTGIEDVGHRRIGTYSLGMRQRLGIAALLLGDPTSCSR</sequence>
<evidence type="ECO:0000256" key="1">
    <source>
        <dbReference type="ARBA" id="ARBA00005417"/>
    </source>
</evidence>
<evidence type="ECO:0000313" key="5">
    <source>
        <dbReference type="Proteomes" id="UP001501599"/>
    </source>
</evidence>
<name>A0ABP5MBT9_9MICO</name>
<keyword evidence="5" id="KW-1185">Reference proteome</keyword>
<keyword evidence="2" id="KW-0813">Transport</keyword>
<gene>
    <name evidence="4" type="ORF">GCM10009846_03460</name>
</gene>
<organism evidence="4 5">
    <name type="scientific">Agrococcus versicolor</name>
    <dbReference type="NCBI Taxonomy" id="501482"/>
    <lineage>
        <taxon>Bacteria</taxon>
        <taxon>Bacillati</taxon>
        <taxon>Actinomycetota</taxon>
        <taxon>Actinomycetes</taxon>
        <taxon>Micrococcales</taxon>
        <taxon>Microbacteriaceae</taxon>
        <taxon>Agrococcus</taxon>
    </lineage>
</organism>